<feature type="active site" description="Proton acceptor" evidence="3">
    <location>
        <position position="107"/>
    </location>
</feature>
<dbReference type="Proteomes" id="UP000609531">
    <property type="component" value="Unassembled WGS sequence"/>
</dbReference>
<dbReference type="Gene3D" id="3.40.50.1360">
    <property type="match status" value="1"/>
</dbReference>
<comment type="similarity">
    <text evidence="3">Belongs to the ribose 5-phosphate isomerase family.</text>
</comment>
<reference evidence="4" key="1">
    <citation type="submission" date="2020-12" db="EMBL/GenBank/DDBJ databases">
        <title>Bacterial taxonomy.</title>
        <authorList>
            <person name="Pan X."/>
        </authorList>
    </citation>
    <scope>NUCLEOTIDE SEQUENCE</scope>
    <source>
        <strain evidence="4">B2012</strain>
    </source>
</reference>
<comment type="function">
    <text evidence="3">Catalyzes the reversible conversion of ribose-5-phosphate to ribulose 5-phosphate.</text>
</comment>
<dbReference type="SUPFAM" id="SSF100950">
    <property type="entry name" value="NagB/RpiA/CoA transferase-like"/>
    <property type="match status" value="1"/>
</dbReference>
<dbReference type="PANTHER" id="PTHR11934:SF0">
    <property type="entry name" value="RIBOSE-5-PHOSPHATE ISOMERASE"/>
    <property type="match status" value="1"/>
</dbReference>
<dbReference type="SUPFAM" id="SSF75445">
    <property type="entry name" value="D-ribose-5-phosphate isomerase (RpiA), lid domain"/>
    <property type="match status" value="1"/>
</dbReference>
<comment type="catalytic activity">
    <reaction evidence="1 3">
        <text>aldehydo-D-ribose 5-phosphate = D-ribulose 5-phosphate</text>
        <dbReference type="Rhea" id="RHEA:14657"/>
        <dbReference type="ChEBI" id="CHEBI:58121"/>
        <dbReference type="ChEBI" id="CHEBI:58273"/>
        <dbReference type="EC" id="5.3.1.6"/>
    </reaction>
</comment>
<feature type="binding site" evidence="3">
    <location>
        <position position="125"/>
    </location>
    <ligand>
        <name>substrate</name>
    </ligand>
</feature>
<dbReference type="AlphaFoldDB" id="A0A934ILH0"/>
<keyword evidence="5" id="KW-1185">Reference proteome</keyword>
<evidence type="ECO:0000313" key="5">
    <source>
        <dbReference type="Proteomes" id="UP000609531"/>
    </source>
</evidence>
<dbReference type="GO" id="GO:0009052">
    <property type="term" value="P:pentose-phosphate shunt, non-oxidative branch"/>
    <property type="evidence" value="ECO:0007669"/>
    <property type="project" value="UniProtKB-UniRule"/>
</dbReference>
<dbReference type="GO" id="GO:0004751">
    <property type="term" value="F:ribose-5-phosphate isomerase activity"/>
    <property type="evidence" value="ECO:0007669"/>
    <property type="project" value="UniProtKB-UniRule"/>
</dbReference>
<name>A0A934ILH0_9HYPH</name>
<dbReference type="InterPro" id="IPR020672">
    <property type="entry name" value="Ribose5P_isomerase_typA_subgr"/>
</dbReference>
<dbReference type="EMBL" id="JAEKJA010000001">
    <property type="protein sequence ID" value="MBJ3774503.1"/>
    <property type="molecule type" value="Genomic_DNA"/>
</dbReference>
<organism evidence="4 5">
    <name type="scientific">Acuticoccus mangrovi</name>
    <dbReference type="NCBI Taxonomy" id="2796142"/>
    <lineage>
        <taxon>Bacteria</taxon>
        <taxon>Pseudomonadati</taxon>
        <taxon>Pseudomonadota</taxon>
        <taxon>Alphaproteobacteria</taxon>
        <taxon>Hyphomicrobiales</taxon>
        <taxon>Amorphaceae</taxon>
        <taxon>Acuticoccus</taxon>
    </lineage>
</organism>
<sequence length="228" mass="23548">MLAAKREVAEAAAALVEPGMRLGLGSGSTALLFVEALGRRVAAGLTLGAVVATSQATENKARDCGIALADMMLADAPTGLDLAIDGADEVDPAFRLVKGGGACLTREKIVAAMAQRVVIIVDGTKMVEKLGRFALPVEVVPFGYAATAARIERTFGVEVVLRGDDAPLVTDNGNYILDIPFGDIADPEMVAARLSEMAGVVEHGLFIGMADEVLIAGEGGLTRRSAAR</sequence>
<dbReference type="Gene3D" id="3.30.70.260">
    <property type="match status" value="1"/>
</dbReference>
<feature type="binding site" evidence="3">
    <location>
        <begin position="98"/>
        <end position="101"/>
    </location>
    <ligand>
        <name>substrate</name>
    </ligand>
</feature>
<protein>
    <recommendedName>
        <fullName evidence="3">Ribose-5-phosphate isomerase A</fullName>
        <ecNumber evidence="3">5.3.1.6</ecNumber>
    </recommendedName>
    <alternativeName>
        <fullName evidence="3">Phosphoriboisomerase A</fullName>
        <shortName evidence="3">PRI</shortName>
    </alternativeName>
</protein>
<comment type="subunit">
    <text evidence="3">Homodimer.</text>
</comment>
<evidence type="ECO:0000256" key="1">
    <source>
        <dbReference type="ARBA" id="ARBA00001713"/>
    </source>
</evidence>
<dbReference type="NCBIfam" id="TIGR00021">
    <property type="entry name" value="rpiA"/>
    <property type="match status" value="1"/>
</dbReference>
<dbReference type="HAMAP" id="MF_00170">
    <property type="entry name" value="Rib_5P_isom_A"/>
    <property type="match status" value="1"/>
</dbReference>
<dbReference type="PANTHER" id="PTHR11934">
    <property type="entry name" value="RIBOSE-5-PHOSPHATE ISOMERASE"/>
    <property type="match status" value="1"/>
</dbReference>
<evidence type="ECO:0000256" key="2">
    <source>
        <dbReference type="ARBA" id="ARBA00023235"/>
    </source>
</evidence>
<feature type="binding site" evidence="3">
    <location>
        <begin position="26"/>
        <end position="29"/>
    </location>
    <ligand>
        <name>substrate</name>
    </ligand>
</feature>
<feature type="binding site" evidence="3">
    <location>
        <begin position="85"/>
        <end position="88"/>
    </location>
    <ligand>
        <name>substrate</name>
    </ligand>
</feature>
<dbReference type="FunFam" id="3.40.50.1360:FF:000001">
    <property type="entry name" value="Ribose-5-phosphate isomerase A"/>
    <property type="match status" value="1"/>
</dbReference>
<evidence type="ECO:0000256" key="3">
    <source>
        <dbReference type="HAMAP-Rule" id="MF_00170"/>
    </source>
</evidence>
<accession>A0A934ILH0</accession>
<gene>
    <name evidence="3 4" type="primary">rpiA</name>
    <name evidence="4" type="ORF">JCR33_02320</name>
</gene>
<dbReference type="InterPro" id="IPR004788">
    <property type="entry name" value="Ribose5P_isomerase_type_A"/>
</dbReference>
<dbReference type="GO" id="GO:0005829">
    <property type="term" value="C:cytosol"/>
    <property type="evidence" value="ECO:0007669"/>
    <property type="project" value="TreeGrafter"/>
</dbReference>
<comment type="pathway">
    <text evidence="3">Carbohydrate degradation; pentose phosphate pathway; D-ribose 5-phosphate from D-ribulose 5-phosphate (non-oxidative stage): step 1/1.</text>
</comment>
<keyword evidence="2 3" id="KW-0413">Isomerase</keyword>
<dbReference type="NCBIfam" id="NF001924">
    <property type="entry name" value="PRK00702.1"/>
    <property type="match status" value="1"/>
</dbReference>
<proteinExistence type="inferred from homology"/>
<dbReference type="EC" id="5.3.1.6" evidence="3"/>
<dbReference type="CDD" id="cd01398">
    <property type="entry name" value="RPI_A"/>
    <property type="match status" value="1"/>
</dbReference>
<dbReference type="GO" id="GO:0006014">
    <property type="term" value="P:D-ribose metabolic process"/>
    <property type="evidence" value="ECO:0007669"/>
    <property type="project" value="TreeGrafter"/>
</dbReference>
<evidence type="ECO:0000313" key="4">
    <source>
        <dbReference type="EMBL" id="MBJ3774503.1"/>
    </source>
</evidence>
<comment type="caution">
    <text evidence="4">The sequence shown here is derived from an EMBL/GenBank/DDBJ whole genome shotgun (WGS) entry which is preliminary data.</text>
</comment>
<dbReference type="Pfam" id="PF06026">
    <property type="entry name" value="Rib_5-P_isom_A"/>
    <property type="match status" value="1"/>
</dbReference>
<dbReference type="InterPro" id="IPR037171">
    <property type="entry name" value="NagB/RpiA_transferase-like"/>
</dbReference>